<evidence type="ECO:0000259" key="2">
    <source>
        <dbReference type="PROSITE" id="PS50883"/>
    </source>
</evidence>
<proteinExistence type="predicted"/>
<dbReference type="PROSITE" id="PS50887">
    <property type="entry name" value="GGDEF"/>
    <property type="match status" value="1"/>
</dbReference>
<dbReference type="InterPro" id="IPR001633">
    <property type="entry name" value="EAL_dom"/>
</dbReference>
<protein>
    <submittedName>
        <fullName evidence="4">Diguanylate cyclase (GGDEF)-like protein</fullName>
    </submittedName>
</protein>
<feature type="transmembrane region" description="Helical" evidence="1">
    <location>
        <begin position="201"/>
        <end position="219"/>
    </location>
</feature>
<evidence type="ECO:0000256" key="1">
    <source>
        <dbReference type="SAM" id="Phobius"/>
    </source>
</evidence>
<feature type="transmembrane region" description="Helical" evidence="1">
    <location>
        <begin position="7"/>
        <end position="27"/>
    </location>
</feature>
<evidence type="ECO:0000259" key="3">
    <source>
        <dbReference type="PROSITE" id="PS50887"/>
    </source>
</evidence>
<feature type="transmembrane region" description="Helical" evidence="1">
    <location>
        <begin position="33"/>
        <end position="53"/>
    </location>
</feature>
<feature type="transmembrane region" description="Helical" evidence="1">
    <location>
        <begin position="99"/>
        <end position="120"/>
    </location>
</feature>
<keyword evidence="1" id="KW-0472">Membrane</keyword>
<sequence>MLATRHSAFLFSVSTIVIFYGYIYLFFENEKLRALGAAIIPLVGGTVCCVWLLKAYRVISSKERNFWLLISIGVMFYVLAYVTWLLSQIIYRNIEYPTVASLLWILAYIMFLIALGYKIKIAINTYTVNSRYLFNIIIFMIIAITISFHYLIIPILVESDTLLSINFGTLAYPVTNLGILFTTIFLYYLTQNKREKNFISIIILAFLIQIFADSIYVYLMLTNSYILGAWLDPIWLVSILTIGVTSFYARAYARNSNTEKQNKQQDNNVGVIFPYMCVVLLLVLVLQSYDWDLNLLSIGLIVTFFMIIGRQLYVLKRNQNLVKQYRYLAYHDPLTGLKNRTKFREDLKQIMDIAKQTENAVAIILLDLDRFKTINDTLGHYVGDTILQVASIRLRDSAGENNSIYRLGGDEFVLLLSNSTESSCVLTANKILKAFEEPFQVANRDITVSPSIGISMYPENGEDSITLLKNADAAMYLAKENGKNNYKFFNKKLNEDINRKMLIENELRKAIPQNQLRLVYQPKVELKSRKTYGMEALLRWDHPSLGTISPTEFIPLAEETGQIVKIGEWVLKNACNQMKIWHEKGYDSLCVSVNVSAVQMQHSDFIQMVKEIVNEINIDPKYVELEITESIMQNTKETVEILHEIKAIGIKTSIDDFGTGYSSLHLLKVLPIDTLKIDKSFIEDTSDVRNLSMVKTIIDIGKNLDMRVVAEGIEHEKQIQSLLKHHCDYGQGYYYAQPLPAQDIEKLLISGELMMKA</sequence>
<feature type="transmembrane region" description="Helical" evidence="1">
    <location>
        <begin position="169"/>
        <end position="189"/>
    </location>
</feature>
<dbReference type="Gene3D" id="3.30.70.270">
    <property type="match status" value="1"/>
</dbReference>
<feature type="transmembrane region" description="Helical" evidence="1">
    <location>
        <begin position="65"/>
        <end position="87"/>
    </location>
</feature>
<dbReference type="Pfam" id="PF00563">
    <property type="entry name" value="EAL"/>
    <property type="match status" value="1"/>
</dbReference>
<dbReference type="CDD" id="cd01949">
    <property type="entry name" value="GGDEF"/>
    <property type="match status" value="1"/>
</dbReference>
<evidence type="ECO:0000313" key="5">
    <source>
        <dbReference type="Proteomes" id="UP000581688"/>
    </source>
</evidence>
<name>A0A841Q472_9BACI</name>
<dbReference type="NCBIfam" id="TIGR00254">
    <property type="entry name" value="GGDEF"/>
    <property type="match status" value="1"/>
</dbReference>
<dbReference type="EMBL" id="JACHGH010000004">
    <property type="protein sequence ID" value="MBB6453163.1"/>
    <property type="molecule type" value="Genomic_DNA"/>
</dbReference>
<dbReference type="InterPro" id="IPR000160">
    <property type="entry name" value="GGDEF_dom"/>
</dbReference>
<dbReference type="PROSITE" id="PS50883">
    <property type="entry name" value="EAL"/>
    <property type="match status" value="1"/>
</dbReference>
<feature type="transmembrane region" description="Helical" evidence="1">
    <location>
        <begin position="132"/>
        <end position="157"/>
    </location>
</feature>
<dbReference type="InterPro" id="IPR029787">
    <property type="entry name" value="Nucleotide_cyclase"/>
</dbReference>
<dbReference type="SUPFAM" id="SSF55073">
    <property type="entry name" value="Nucleotide cyclase"/>
    <property type="match status" value="1"/>
</dbReference>
<feature type="transmembrane region" description="Helical" evidence="1">
    <location>
        <begin position="295"/>
        <end position="315"/>
    </location>
</feature>
<dbReference type="RefSeq" id="WP_174495727.1">
    <property type="nucleotide sequence ID" value="NZ_CADDWK010000004.1"/>
</dbReference>
<reference evidence="4 5" key="1">
    <citation type="submission" date="2020-08" db="EMBL/GenBank/DDBJ databases">
        <title>Genomic Encyclopedia of Type Strains, Phase IV (KMG-IV): sequencing the most valuable type-strain genomes for metagenomic binning, comparative biology and taxonomic classification.</title>
        <authorList>
            <person name="Goeker M."/>
        </authorList>
    </citation>
    <scope>NUCLEOTIDE SEQUENCE [LARGE SCALE GENOMIC DNA]</scope>
    <source>
        <strain evidence="4 5">DSM 19612</strain>
    </source>
</reference>
<feature type="domain" description="GGDEF" evidence="3">
    <location>
        <begin position="359"/>
        <end position="491"/>
    </location>
</feature>
<dbReference type="SUPFAM" id="SSF141868">
    <property type="entry name" value="EAL domain-like"/>
    <property type="match status" value="1"/>
</dbReference>
<dbReference type="CDD" id="cd01948">
    <property type="entry name" value="EAL"/>
    <property type="match status" value="1"/>
</dbReference>
<keyword evidence="5" id="KW-1185">Reference proteome</keyword>
<dbReference type="SMART" id="SM00052">
    <property type="entry name" value="EAL"/>
    <property type="match status" value="1"/>
</dbReference>
<dbReference type="PANTHER" id="PTHR44757:SF2">
    <property type="entry name" value="BIOFILM ARCHITECTURE MAINTENANCE PROTEIN MBAA"/>
    <property type="match status" value="1"/>
</dbReference>
<feature type="domain" description="EAL" evidence="2">
    <location>
        <begin position="500"/>
        <end position="752"/>
    </location>
</feature>
<dbReference type="FunFam" id="3.30.70.270:FF:000001">
    <property type="entry name" value="Diguanylate cyclase domain protein"/>
    <property type="match status" value="1"/>
</dbReference>
<keyword evidence="1" id="KW-0812">Transmembrane</keyword>
<dbReference type="Proteomes" id="UP000581688">
    <property type="component" value="Unassembled WGS sequence"/>
</dbReference>
<gene>
    <name evidence="4" type="ORF">HNQ94_001611</name>
</gene>
<dbReference type="Gene3D" id="3.20.20.450">
    <property type="entry name" value="EAL domain"/>
    <property type="match status" value="1"/>
</dbReference>
<dbReference type="AlphaFoldDB" id="A0A841Q472"/>
<feature type="transmembrane region" description="Helical" evidence="1">
    <location>
        <begin position="225"/>
        <end position="248"/>
    </location>
</feature>
<keyword evidence="1" id="KW-1133">Transmembrane helix</keyword>
<accession>A0A841Q472</accession>
<dbReference type="InterPro" id="IPR035919">
    <property type="entry name" value="EAL_sf"/>
</dbReference>
<dbReference type="PANTHER" id="PTHR44757">
    <property type="entry name" value="DIGUANYLATE CYCLASE DGCP"/>
    <property type="match status" value="1"/>
</dbReference>
<dbReference type="Pfam" id="PF00990">
    <property type="entry name" value="GGDEF"/>
    <property type="match status" value="1"/>
</dbReference>
<comment type="caution">
    <text evidence="4">The sequence shown here is derived from an EMBL/GenBank/DDBJ whole genome shotgun (WGS) entry which is preliminary data.</text>
</comment>
<evidence type="ECO:0000313" key="4">
    <source>
        <dbReference type="EMBL" id="MBB6453163.1"/>
    </source>
</evidence>
<dbReference type="FunFam" id="3.20.20.450:FF:000001">
    <property type="entry name" value="Cyclic di-GMP phosphodiesterase yahA"/>
    <property type="match status" value="1"/>
</dbReference>
<dbReference type="SMART" id="SM00267">
    <property type="entry name" value="GGDEF"/>
    <property type="match status" value="1"/>
</dbReference>
<dbReference type="InterPro" id="IPR043128">
    <property type="entry name" value="Rev_trsase/Diguanyl_cyclase"/>
</dbReference>
<dbReference type="InterPro" id="IPR052155">
    <property type="entry name" value="Biofilm_reg_signaling"/>
</dbReference>
<organism evidence="4 5">
    <name type="scientific">Salirhabdus euzebyi</name>
    <dbReference type="NCBI Taxonomy" id="394506"/>
    <lineage>
        <taxon>Bacteria</taxon>
        <taxon>Bacillati</taxon>
        <taxon>Bacillota</taxon>
        <taxon>Bacilli</taxon>
        <taxon>Bacillales</taxon>
        <taxon>Bacillaceae</taxon>
        <taxon>Salirhabdus</taxon>
    </lineage>
</organism>
<feature type="transmembrane region" description="Helical" evidence="1">
    <location>
        <begin position="269"/>
        <end position="289"/>
    </location>
</feature>